<dbReference type="AlphaFoldDB" id="A0A9N7ZEH9"/>
<dbReference type="Proteomes" id="UP001153269">
    <property type="component" value="Unassembled WGS sequence"/>
</dbReference>
<comment type="caution">
    <text evidence="1">The sequence shown here is derived from an EMBL/GenBank/DDBJ whole genome shotgun (WGS) entry which is preliminary data.</text>
</comment>
<name>A0A9N7ZEH9_PLEPL</name>
<protein>
    <submittedName>
        <fullName evidence="1">Uncharacterized protein</fullName>
    </submittedName>
</protein>
<gene>
    <name evidence="1" type="ORF">PLEPLA_LOCUS48098</name>
</gene>
<proteinExistence type="predicted"/>
<evidence type="ECO:0000313" key="2">
    <source>
        <dbReference type="Proteomes" id="UP001153269"/>
    </source>
</evidence>
<sequence length="88" mass="9597">MRGSRGSMGGHDLRGQGLAFGVAAPGIAGSSAITAVQQQEYSAGIWLRRKDKLEHVVEADELSFNMWSLEIDLVFAVKVLRSIFDISF</sequence>
<keyword evidence="2" id="KW-1185">Reference proteome</keyword>
<reference evidence="1" key="1">
    <citation type="submission" date="2020-03" db="EMBL/GenBank/DDBJ databases">
        <authorList>
            <person name="Weist P."/>
        </authorList>
    </citation>
    <scope>NUCLEOTIDE SEQUENCE</scope>
</reference>
<accession>A0A9N7ZEH9</accession>
<evidence type="ECO:0000313" key="1">
    <source>
        <dbReference type="EMBL" id="CAB1460247.1"/>
    </source>
</evidence>
<dbReference type="EMBL" id="CADEAL010004469">
    <property type="protein sequence ID" value="CAB1460247.1"/>
    <property type="molecule type" value="Genomic_DNA"/>
</dbReference>
<organism evidence="1 2">
    <name type="scientific">Pleuronectes platessa</name>
    <name type="common">European plaice</name>
    <dbReference type="NCBI Taxonomy" id="8262"/>
    <lineage>
        <taxon>Eukaryota</taxon>
        <taxon>Metazoa</taxon>
        <taxon>Chordata</taxon>
        <taxon>Craniata</taxon>
        <taxon>Vertebrata</taxon>
        <taxon>Euteleostomi</taxon>
        <taxon>Actinopterygii</taxon>
        <taxon>Neopterygii</taxon>
        <taxon>Teleostei</taxon>
        <taxon>Neoteleostei</taxon>
        <taxon>Acanthomorphata</taxon>
        <taxon>Carangaria</taxon>
        <taxon>Pleuronectiformes</taxon>
        <taxon>Pleuronectoidei</taxon>
        <taxon>Pleuronectidae</taxon>
        <taxon>Pleuronectes</taxon>
    </lineage>
</organism>